<proteinExistence type="predicted"/>
<dbReference type="AlphaFoldDB" id="A0AAE3H2R5"/>
<organism evidence="1 2">
    <name type="scientific">Lacihabitans soyangensis</name>
    <dbReference type="NCBI Taxonomy" id="869394"/>
    <lineage>
        <taxon>Bacteria</taxon>
        <taxon>Pseudomonadati</taxon>
        <taxon>Bacteroidota</taxon>
        <taxon>Cytophagia</taxon>
        <taxon>Cytophagales</taxon>
        <taxon>Leadbetterellaceae</taxon>
        <taxon>Lacihabitans</taxon>
    </lineage>
</organism>
<evidence type="ECO:0000313" key="1">
    <source>
        <dbReference type="EMBL" id="MCP9761790.1"/>
    </source>
</evidence>
<reference evidence="1 2" key="1">
    <citation type="submission" date="2018-11" db="EMBL/GenBank/DDBJ databases">
        <title>Novel bacteria species description.</title>
        <authorList>
            <person name="Han J.-H."/>
        </authorList>
    </citation>
    <scope>NUCLEOTIDE SEQUENCE [LARGE SCALE GENOMIC DNA]</scope>
    <source>
        <strain evidence="1 2">KCTC23259</strain>
    </source>
</reference>
<keyword evidence="2" id="KW-1185">Reference proteome</keyword>
<protein>
    <submittedName>
        <fullName evidence="1">Uncharacterized protein</fullName>
    </submittedName>
</protein>
<dbReference type="RefSeq" id="WP_255035532.1">
    <property type="nucleotide sequence ID" value="NZ_RJUF01000003.1"/>
</dbReference>
<dbReference type="EMBL" id="RJUF01000003">
    <property type="protein sequence ID" value="MCP9761790.1"/>
    <property type="molecule type" value="Genomic_DNA"/>
</dbReference>
<dbReference type="Proteomes" id="UP001204144">
    <property type="component" value="Unassembled WGS sequence"/>
</dbReference>
<comment type="caution">
    <text evidence="1">The sequence shown here is derived from an EMBL/GenBank/DDBJ whole genome shotgun (WGS) entry which is preliminary data.</text>
</comment>
<name>A0AAE3H2R5_9BACT</name>
<sequence>MNKYLAGYVFAGETIFNIKTTGSVSQDIVQQPEPVAKPATLPPPVVVEQIKTAPVVVARSTEKLVLVVNNISDSEKELLSKILQSVKQNLESAIILDISSAESLKLSDYTSAKEIISFGVAMSKLGNDLLLFPYQSQEKLSLKYLLVDDLKTIQANQKDEKRLLWAALKSFYGL</sequence>
<accession>A0AAE3H2R5</accession>
<evidence type="ECO:0000313" key="2">
    <source>
        <dbReference type="Proteomes" id="UP001204144"/>
    </source>
</evidence>
<gene>
    <name evidence="1" type="ORF">EGI31_02405</name>
</gene>